<keyword evidence="3" id="KW-1185">Reference proteome</keyword>
<feature type="chain" id="PRO_5002098510" description="Fungal lipase-like domain-containing protein" evidence="1">
    <location>
        <begin position="28"/>
        <end position="387"/>
    </location>
</feature>
<dbReference type="SUPFAM" id="SSF53474">
    <property type="entry name" value="alpha/beta-Hydrolases"/>
    <property type="match status" value="1"/>
</dbReference>
<dbReference type="RefSeq" id="WP_039678260.1">
    <property type="nucleotide sequence ID" value="NZ_JWHR01000027.1"/>
</dbReference>
<dbReference type="EMBL" id="JWHR01000027">
    <property type="protein sequence ID" value="KHS58571.1"/>
    <property type="molecule type" value="Genomic_DNA"/>
</dbReference>
<dbReference type="InterPro" id="IPR029058">
    <property type="entry name" value="AB_hydrolase_fold"/>
</dbReference>
<reference evidence="2 3" key="1">
    <citation type="submission" date="2014-12" db="EMBL/GenBank/DDBJ databases">
        <title>Draft genome sequence of Terrisporobacter sp. 08-306576, isolated from the blood culture of a bacteremia patient.</title>
        <authorList>
            <person name="Lund L.C."/>
            <person name="Sydenham T.V."/>
            <person name="Hogh S.V."/>
            <person name="Skov M.N."/>
            <person name="Kemp M."/>
            <person name="Justesen U.S."/>
        </authorList>
    </citation>
    <scope>NUCLEOTIDE SEQUENCE [LARGE SCALE GENOMIC DNA]</scope>
    <source>
        <strain evidence="2 3">08-306576</strain>
    </source>
</reference>
<evidence type="ECO:0000313" key="3">
    <source>
        <dbReference type="Proteomes" id="UP000031189"/>
    </source>
</evidence>
<keyword evidence="1" id="KW-0732">Signal</keyword>
<sequence>MKKHGILSIFMAFCIMLTSSFMNISSAATVEYLDELTTDEMLLSELIYDDYILKQKYNEKINIKNYTEFYDKCRAYIDRGDIMYESLDQLNNRLSKYTLKMVERDKVTGFEGAVFERDYNGKRHLTIVFRGTEMDKLNDLATDFLDVFIPIFKNQTNVAKKLVKNAIKLSTSSNPIDEISLTVHSLGGFLAQCVGVEIAQNNIEMSNIDWYASTFNAPGLWMSREELSKSKNTSSKEINEYLDYVNSLDRNLKSYSKIKNYYIDGDIVGEYGKHVGQEFRYENHTSSLTKYHSLYNFHKYGNWYKTSTSKTIIKSVYENDTEVKGKAPANKNVELYINNKKVKSMYTNNRGDYKFTVGKQSAGSKIEIRFKNSSGKYESTSKAVKIL</sequence>
<accession>A0A0B3VP55</accession>
<dbReference type="Proteomes" id="UP000031189">
    <property type="component" value="Unassembled WGS sequence"/>
</dbReference>
<comment type="caution">
    <text evidence="2">The sequence shown here is derived from an EMBL/GenBank/DDBJ whole genome shotgun (WGS) entry which is preliminary data.</text>
</comment>
<organism evidence="2 3">
    <name type="scientific">Terrisporobacter othiniensis</name>
    <dbReference type="NCBI Taxonomy" id="1577792"/>
    <lineage>
        <taxon>Bacteria</taxon>
        <taxon>Bacillati</taxon>
        <taxon>Bacillota</taxon>
        <taxon>Clostridia</taxon>
        <taxon>Peptostreptococcales</taxon>
        <taxon>Peptostreptococcaceae</taxon>
        <taxon>Terrisporobacter</taxon>
    </lineage>
</organism>
<name>A0A0B3VP55_9FIRM</name>
<evidence type="ECO:0008006" key="4">
    <source>
        <dbReference type="Google" id="ProtNLM"/>
    </source>
</evidence>
<protein>
    <recommendedName>
        <fullName evidence="4">Fungal lipase-like domain-containing protein</fullName>
    </recommendedName>
</protein>
<proteinExistence type="predicted"/>
<dbReference type="Gene3D" id="3.40.50.1820">
    <property type="entry name" value="alpha/beta hydrolase"/>
    <property type="match status" value="1"/>
</dbReference>
<gene>
    <name evidence="2" type="ORF">QX51_02110</name>
</gene>
<feature type="signal peptide" evidence="1">
    <location>
        <begin position="1"/>
        <end position="27"/>
    </location>
</feature>
<dbReference type="AlphaFoldDB" id="A0A0B3VP55"/>
<evidence type="ECO:0000313" key="2">
    <source>
        <dbReference type="EMBL" id="KHS58571.1"/>
    </source>
</evidence>
<dbReference type="OrthoDB" id="1994830at2"/>
<evidence type="ECO:0000256" key="1">
    <source>
        <dbReference type="SAM" id="SignalP"/>
    </source>
</evidence>
<dbReference type="Pfam" id="PF26363">
    <property type="entry name" value="Phospholipase-like"/>
    <property type="match status" value="1"/>
</dbReference>